<dbReference type="SUPFAM" id="SSF55681">
    <property type="entry name" value="Class II aaRS and biotin synthetases"/>
    <property type="match status" value="1"/>
</dbReference>
<proteinExistence type="predicted"/>
<keyword evidence="3" id="KW-0067">ATP-binding</keyword>
<dbReference type="InterPro" id="IPR004408">
    <property type="entry name" value="Biotin_CoA_COase_ligase"/>
</dbReference>
<dbReference type="Proteomes" id="UP000639051">
    <property type="component" value="Unassembled WGS sequence"/>
</dbReference>
<dbReference type="Pfam" id="PF02237">
    <property type="entry name" value="BPL_C"/>
    <property type="match status" value="1"/>
</dbReference>
<dbReference type="Gene3D" id="2.30.30.100">
    <property type="match status" value="1"/>
</dbReference>
<gene>
    <name evidence="8" type="ORF">JJE72_02475</name>
</gene>
<evidence type="ECO:0000256" key="4">
    <source>
        <dbReference type="ARBA" id="ARBA00023267"/>
    </source>
</evidence>
<evidence type="ECO:0000313" key="9">
    <source>
        <dbReference type="Proteomes" id="UP000639051"/>
    </source>
</evidence>
<evidence type="ECO:0000256" key="6">
    <source>
        <dbReference type="SAM" id="MobiDB-lite"/>
    </source>
</evidence>
<dbReference type="PANTHER" id="PTHR12835">
    <property type="entry name" value="BIOTIN PROTEIN LIGASE"/>
    <property type="match status" value="1"/>
</dbReference>
<dbReference type="InterPro" id="IPR004143">
    <property type="entry name" value="BPL_LPL_catalytic"/>
</dbReference>
<evidence type="ECO:0000259" key="7">
    <source>
        <dbReference type="PROSITE" id="PS51733"/>
    </source>
</evidence>
<protein>
    <recommendedName>
        <fullName evidence="5">biotin--[biotin carboxyl-carrier protein] ligase</fullName>
        <ecNumber evidence="5">6.3.4.15</ecNumber>
    </recommendedName>
</protein>
<keyword evidence="4" id="KW-0092">Biotin</keyword>
<dbReference type="CDD" id="cd16442">
    <property type="entry name" value="BPL"/>
    <property type="match status" value="1"/>
</dbReference>
<dbReference type="EMBL" id="JAERRC010000010">
    <property type="protein sequence ID" value="MBL0704368.1"/>
    <property type="molecule type" value="Genomic_DNA"/>
</dbReference>
<dbReference type="PANTHER" id="PTHR12835:SF5">
    <property type="entry name" value="BIOTIN--PROTEIN LIGASE"/>
    <property type="match status" value="1"/>
</dbReference>
<dbReference type="Pfam" id="PF03099">
    <property type="entry name" value="BPL_LplA_LipB"/>
    <property type="match status" value="1"/>
</dbReference>
<evidence type="ECO:0000313" key="8">
    <source>
        <dbReference type="EMBL" id="MBL0704368.1"/>
    </source>
</evidence>
<dbReference type="InterPro" id="IPR045864">
    <property type="entry name" value="aa-tRNA-synth_II/BPL/LPL"/>
</dbReference>
<dbReference type="PROSITE" id="PS51733">
    <property type="entry name" value="BPL_LPL_CATALYTIC"/>
    <property type="match status" value="1"/>
</dbReference>
<keyword evidence="2" id="KW-0547">Nucleotide-binding</keyword>
<feature type="region of interest" description="Disordered" evidence="6">
    <location>
        <begin position="1"/>
        <end position="21"/>
    </location>
</feature>
<evidence type="ECO:0000256" key="2">
    <source>
        <dbReference type="ARBA" id="ARBA00022741"/>
    </source>
</evidence>
<evidence type="ECO:0000256" key="3">
    <source>
        <dbReference type="ARBA" id="ARBA00022840"/>
    </source>
</evidence>
<keyword evidence="1 8" id="KW-0436">Ligase</keyword>
<feature type="domain" description="BPL/LPL catalytic" evidence="7">
    <location>
        <begin position="28"/>
        <end position="219"/>
    </location>
</feature>
<dbReference type="EC" id="6.3.4.15" evidence="5"/>
<dbReference type="SUPFAM" id="SSF50037">
    <property type="entry name" value="C-terminal domain of transcriptional repressors"/>
    <property type="match status" value="1"/>
</dbReference>
<evidence type="ECO:0000256" key="1">
    <source>
        <dbReference type="ARBA" id="ARBA00022598"/>
    </source>
</evidence>
<accession>A0ABS1JYT1</accession>
<dbReference type="InterPro" id="IPR008988">
    <property type="entry name" value="Transcriptional_repressor_C"/>
</dbReference>
<organism evidence="8 9">
    <name type="scientific">Sinomonas cellulolyticus</name>
    <dbReference type="NCBI Taxonomy" id="2801916"/>
    <lineage>
        <taxon>Bacteria</taxon>
        <taxon>Bacillati</taxon>
        <taxon>Actinomycetota</taxon>
        <taxon>Actinomycetes</taxon>
        <taxon>Micrococcales</taxon>
        <taxon>Micrococcaceae</taxon>
        <taxon>Sinomonas</taxon>
    </lineage>
</organism>
<dbReference type="InterPro" id="IPR003142">
    <property type="entry name" value="BPL_C"/>
</dbReference>
<sequence>MDDHAQPEATGGDTRAPLDRTLLGPELAREAGLSRLEVIDDIGSTNAELLRLAEADADSWGDLSVLATSHQSAGRGRLHRHWESPFGTSIAVSFLLRPRNRDGRPLPTQSYSWFSPLAALALREALAVCAGLEASVKWPNDVVVDGKKISGILAQLAPGAHGAPPAVVLGTGINVGQTEDELPVTTATSVLVAAGRRVRREDLLAAYLAAFGRRYREFCAADGDPDAPLAGGRGLWGEVEDATITLGKRVRVELPGGQTLVGRATGLDAHGALRVVEEDGSRHSVAAGDVVHLRPADGGYA</sequence>
<dbReference type="Gene3D" id="3.30.930.10">
    <property type="entry name" value="Bira Bifunctional Protein, Domain 2"/>
    <property type="match status" value="1"/>
</dbReference>
<dbReference type="RefSeq" id="WP_189693374.1">
    <property type="nucleotide sequence ID" value="NZ_BNCM01000005.1"/>
</dbReference>
<name>A0ABS1JYT1_9MICC</name>
<dbReference type="NCBIfam" id="TIGR00121">
    <property type="entry name" value="birA_ligase"/>
    <property type="match status" value="1"/>
</dbReference>
<dbReference type="GO" id="GO:0004077">
    <property type="term" value="F:biotin--[biotin carboxyl-carrier protein] ligase activity"/>
    <property type="evidence" value="ECO:0007669"/>
    <property type="project" value="UniProtKB-EC"/>
</dbReference>
<keyword evidence="9" id="KW-1185">Reference proteome</keyword>
<comment type="caution">
    <text evidence="8">The sequence shown here is derived from an EMBL/GenBank/DDBJ whole genome shotgun (WGS) entry which is preliminary data.</text>
</comment>
<evidence type="ECO:0000256" key="5">
    <source>
        <dbReference type="ARBA" id="ARBA00024227"/>
    </source>
</evidence>
<reference evidence="8 9" key="1">
    <citation type="submission" date="2021-01" db="EMBL/GenBank/DDBJ databases">
        <title>Genome public.</title>
        <authorList>
            <person name="Liu C."/>
            <person name="Sun Q."/>
        </authorList>
    </citation>
    <scope>NUCLEOTIDE SEQUENCE [LARGE SCALE GENOMIC DNA]</scope>
    <source>
        <strain evidence="8 9">JC656</strain>
    </source>
</reference>